<keyword evidence="2" id="KW-1185">Reference proteome</keyword>
<sequence length="1449" mass="160898">MLSSSHPLSQDAIQIQTLAVNSIILSSSFNSHSIMASNHQIVDDSCNTETDEETIAFRKKRSRRVSFADREITSVHIFNRDEDCETPPDSSVKNLSSGNASEAENEVLGFFRDLADSDADDSKEMSPIGDNDYDDDTVNGRKSFLRPIESPSPGSTIVGSATSNDEDNFFGPVSASFIRPGRLSDSAASDDNHDLTMDSTAFSMHFRSLARSDSGGNTLVEKTPSHICTPSDSGSFMVLTKAKKLIPQVSLPFDKNSGGRDSNAMSLVGESPHNYDYGKLSPTLEALLAEGSKNLQDSSVSDYNNKKSLQRSELSTFDENFRGCKDEKDYMDKETSNIVKLDTYTEGISAAYMELDEMNGISWTSPVDQSISGRSSHRNENLAADVSVDQQIQTPNHLSKVNDDRTKALITMNMLNVELPAVTGDCFPSMDGKVLQCNACSHDESKKDSIEGFLEETSPNNRRVNYAVYQNSGQQHRSPAVESTSSLSAKQRQMFLDAAKSCRQLSYVTPSPKQPGSFFGKENIRSSENILPFRSSPNFKVFEPSPLAYSLKNGIEKSRLRLSKLRSSTMSPLNAVGEENCKDINGIKMDAMVTNLEKHLSSVDQNNIDRETTNCMDIAGVWDPKNDGSLSEKEGTMSLGEESETLIPMSTPILSKEGDSQMMSEVASPSQFTSLQNKVRQHILTPDNSKKQAIAFGYDSPSVNIKLDHGNDVKTSRQPGKFVPPTKMLDQRLSSLTENHSSVSQDLQNTEPVSIGLGQDKISLSNITSNNYSSALTDEPESCFSEETKPSTSSLTEVNDVGYSDQVEKGHDRKRNPPSLQNASEALPDLGTPFKERNALNFLSGMAYQNIPCSTGPIYSEKKLPGELNEASLTASGSVHIHQGNVNETSVMKSPFKKVMTPCPIKEQSQSPSRKELCNLSNDENAQSLHGKNIQSPNHSIPGGRDCHLELHISQSQIPAQDTENSSLRKRRIEELVPEDGYHGDAIRSTKSRPNIHKSQGSNFEFMLPCDSGSDDERKMTGTDTTTKLWSDILLKFLIDTQQLFSPTIDKLNIISIGVLQDILVHQEKIKFYEILCNQIQCQKMCDQSSEVRHKRVAETKMLLYKLAYERARHQLSSVKHKKLLKRAHEMSSAIHRSEMLKSNQRFLIVPSYKDTTVDNLRNSCASNLDCKHEVSWEKVATKKHECEVLDRKIKNLTKSFQNYFKMKGEPSCSETIVLLNDLLKKKTSCRLIHKDLQLWEVDDFGSRNGKQNIVLNYLGLISERLVINDGPIPNILVTNALNDIIIAKIFPNMDACVAFACVLNAKNTRKYVGSKSFAQETQITCSLLHNLLDVVGEVQLAQLEIRNVVQTCFRSSSVEQLDLQLCFIDFNNGRKVMVTLDMTCLKCGIYPSDIFPYQFQAYFSGKSTPLHESLSAKIKVAVDGLRVGHSRIIRLCRCISQVLQSSST</sequence>
<dbReference type="EMBL" id="CM004398">
    <property type="protein sequence ID" value="OAY35073.2"/>
    <property type="molecule type" value="Genomic_DNA"/>
</dbReference>
<reference evidence="2" key="1">
    <citation type="journal article" date="2016" name="Nat. Biotechnol.">
        <title>Sequencing wild and cultivated cassava and related species reveals extensive interspecific hybridization and genetic diversity.</title>
        <authorList>
            <person name="Bredeson J.V."/>
            <person name="Lyons J.B."/>
            <person name="Prochnik S.E."/>
            <person name="Wu G.A."/>
            <person name="Ha C.M."/>
            <person name="Edsinger-Gonzales E."/>
            <person name="Grimwood J."/>
            <person name="Schmutz J."/>
            <person name="Rabbi I.Y."/>
            <person name="Egesi C."/>
            <person name="Nauluvula P."/>
            <person name="Lebot V."/>
            <person name="Ndunguru J."/>
            <person name="Mkamilo G."/>
            <person name="Bart R.S."/>
            <person name="Setter T.L."/>
            <person name="Gleadow R.M."/>
            <person name="Kulakow P."/>
            <person name="Ferguson M.E."/>
            <person name="Rounsley S."/>
            <person name="Rokhsar D.S."/>
        </authorList>
    </citation>
    <scope>NUCLEOTIDE SEQUENCE [LARGE SCALE GENOMIC DNA]</scope>
    <source>
        <strain evidence="2">cv. AM560-2</strain>
    </source>
</reference>
<gene>
    <name evidence="1" type="ORF">MANES_12G067100v8</name>
</gene>
<name>A0ACC8CSY7_MANES</name>
<evidence type="ECO:0000313" key="1">
    <source>
        <dbReference type="EMBL" id="OAY35073.2"/>
    </source>
</evidence>
<organism evidence="1 2">
    <name type="scientific">Manihot esculenta</name>
    <name type="common">Cassava</name>
    <name type="synonym">Jatropha manihot</name>
    <dbReference type="NCBI Taxonomy" id="3983"/>
    <lineage>
        <taxon>Eukaryota</taxon>
        <taxon>Viridiplantae</taxon>
        <taxon>Streptophyta</taxon>
        <taxon>Embryophyta</taxon>
        <taxon>Tracheophyta</taxon>
        <taxon>Spermatophyta</taxon>
        <taxon>Magnoliopsida</taxon>
        <taxon>eudicotyledons</taxon>
        <taxon>Gunneridae</taxon>
        <taxon>Pentapetalae</taxon>
        <taxon>rosids</taxon>
        <taxon>fabids</taxon>
        <taxon>Malpighiales</taxon>
        <taxon>Euphorbiaceae</taxon>
        <taxon>Crotonoideae</taxon>
        <taxon>Manihoteae</taxon>
        <taxon>Manihot</taxon>
    </lineage>
</organism>
<protein>
    <submittedName>
        <fullName evidence="1">Uncharacterized protein</fullName>
    </submittedName>
</protein>
<proteinExistence type="predicted"/>
<accession>A0ACC8CSY7</accession>
<comment type="caution">
    <text evidence="1">The sequence shown here is derived from an EMBL/GenBank/DDBJ whole genome shotgun (WGS) entry which is preliminary data.</text>
</comment>
<evidence type="ECO:0000313" key="2">
    <source>
        <dbReference type="Proteomes" id="UP000091857"/>
    </source>
</evidence>
<dbReference type="Proteomes" id="UP000091857">
    <property type="component" value="Chromosome 12"/>
</dbReference>